<dbReference type="AlphaFoldDB" id="A0A9W7FU19"/>
<dbReference type="EMBL" id="BRXW01000312">
    <property type="protein sequence ID" value="GMI17948.1"/>
    <property type="molecule type" value="Genomic_DNA"/>
</dbReference>
<dbReference type="Proteomes" id="UP001165122">
    <property type="component" value="Unassembled WGS sequence"/>
</dbReference>
<dbReference type="OrthoDB" id="73103at2759"/>
<evidence type="ECO:0000313" key="2">
    <source>
        <dbReference type="EMBL" id="GMI17948.1"/>
    </source>
</evidence>
<comment type="caution">
    <text evidence="2">The sequence shown here is derived from an EMBL/GenBank/DDBJ whole genome shotgun (WGS) entry which is preliminary data.</text>
</comment>
<proteinExistence type="predicted"/>
<sequence length="147" mass="15523">MPSFPSLLLLVLLTHFSPTSSMMKQPLSSSRNYVPPESGFDSHSHHKGVCGRPCIEGGCRFEGCGRGEELDKAADCDGGLCEFISCTSPTCHGGGCTFITSTFSTCHGGGCSHINPEDTLKDYYCEGGGCTLNGVMMPTTLVDTLSI</sequence>
<gene>
    <name evidence="2" type="ORF">TrLO_g10587</name>
</gene>
<keyword evidence="3" id="KW-1185">Reference proteome</keyword>
<name>A0A9W7FU19_9STRA</name>
<feature type="chain" id="PRO_5040973468" evidence="1">
    <location>
        <begin position="22"/>
        <end position="147"/>
    </location>
</feature>
<evidence type="ECO:0000313" key="3">
    <source>
        <dbReference type="Proteomes" id="UP001165122"/>
    </source>
</evidence>
<organism evidence="2 3">
    <name type="scientific">Triparma laevis f. longispina</name>
    <dbReference type="NCBI Taxonomy" id="1714387"/>
    <lineage>
        <taxon>Eukaryota</taxon>
        <taxon>Sar</taxon>
        <taxon>Stramenopiles</taxon>
        <taxon>Ochrophyta</taxon>
        <taxon>Bolidophyceae</taxon>
        <taxon>Parmales</taxon>
        <taxon>Triparmaceae</taxon>
        <taxon>Triparma</taxon>
    </lineage>
</organism>
<evidence type="ECO:0000256" key="1">
    <source>
        <dbReference type="SAM" id="SignalP"/>
    </source>
</evidence>
<protein>
    <submittedName>
        <fullName evidence="2">Uncharacterized protein</fullName>
    </submittedName>
</protein>
<feature type="signal peptide" evidence="1">
    <location>
        <begin position="1"/>
        <end position="21"/>
    </location>
</feature>
<keyword evidence="1" id="KW-0732">Signal</keyword>
<accession>A0A9W7FU19</accession>
<reference evidence="3" key="1">
    <citation type="journal article" date="2023" name="Commun. Biol.">
        <title>Genome analysis of Parmales, the sister group of diatoms, reveals the evolutionary specialization of diatoms from phago-mixotrophs to photoautotrophs.</title>
        <authorList>
            <person name="Ban H."/>
            <person name="Sato S."/>
            <person name="Yoshikawa S."/>
            <person name="Yamada K."/>
            <person name="Nakamura Y."/>
            <person name="Ichinomiya M."/>
            <person name="Sato N."/>
            <person name="Blanc-Mathieu R."/>
            <person name="Endo H."/>
            <person name="Kuwata A."/>
            <person name="Ogata H."/>
        </authorList>
    </citation>
    <scope>NUCLEOTIDE SEQUENCE [LARGE SCALE GENOMIC DNA]</scope>
    <source>
        <strain evidence="3">NIES 3700</strain>
    </source>
</reference>